<reference evidence="3" key="1">
    <citation type="submission" date="2019-02" db="EMBL/GenBank/DDBJ databases">
        <title>FDA dAtabase for Regulatory Grade micrObial Sequences (FDA-ARGOS): Supporting development and validation of Infectious Disease Dx tests.</title>
        <authorList>
            <person name="Duncan R."/>
            <person name="Fisher C."/>
            <person name="Tallon L."/>
            <person name="Sadzewicz L."/>
            <person name="Sengamalay N."/>
            <person name="Ott S."/>
            <person name="Godinez A."/>
            <person name="Nagaraj S."/>
            <person name="Vavikolanu K."/>
            <person name="Vyas G."/>
            <person name="Nadendla S."/>
            <person name="Aluvathingal J."/>
            <person name="Sichtig H."/>
        </authorList>
    </citation>
    <scope>NUCLEOTIDE SEQUENCE [LARGE SCALE GENOMIC DNA]</scope>
    <source>
        <strain evidence="3">FDAARGOS_360</strain>
    </source>
</reference>
<evidence type="ECO:0000256" key="1">
    <source>
        <dbReference type="SAM" id="MobiDB-lite"/>
    </source>
</evidence>
<feature type="region of interest" description="Disordered" evidence="1">
    <location>
        <begin position="275"/>
        <end position="308"/>
    </location>
</feature>
<feature type="compositionally biased region" description="Low complexity" evidence="1">
    <location>
        <begin position="293"/>
        <end position="304"/>
    </location>
</feature>
<comment type="caution">
    <text evidence="2">The sequence shown here is derived from an EMBL/GenBank/DDBJ whole genome shotgun (WGS) entry which is preliminary data.</text>
</comment>
<dbReference type="PANTHER" id="PTHR22708:SF0">
    <property type="entry name" value="LEUCINE-RICH REPEAT-CONTAINING PROTEIN 56"/>
    <property type="match status" value="1"/>
</dbReference>
<dbReference type="PANTHER" id="PTHR22708">
    <property type="entry name" value="LEUCINE-RICH REPEAT-CONTAINING PROTEIN 56"/>
    <property type="match status" value="1"/>
</dbReference>
<protein>
    <recommendedName>
        <fullName evidence="4">Leucine Rich repeat family protein</fullName>
    </recommendedName>
</protein>
<dbReference type="InterPro" id="IPR040091">
    <property type="entry name" value="LRRC56"/>
</dbReference>
<feature type="compositionally biased region" description="Polar residues" evidence="1">
    <location>
        <begin position="226"/>
        <end position="237"/>
    </location>
</feature>
<dbReference type="VEuPathDB" id="TriTrypDB:LdBPK_190530.1"/>
<accession>A0A504X1G6</accession>
<gene>
    <name evidence="2" type="ORF">CGC20_9065</name>
</gene>
<feature type="region of interest" description="Disordered" evidence="1">
    <location>
        <begin position="758"/>
        <end position="781"/>
    </location>
</feature>
<dbReference type="EMBL" id="RHLD01000033">
    <property type="protein sequence ID" value="TPP41828.1"/>
    <property type="molecule type" value="Genomic_DNA"/>
</dbReference>
<dbReference type="VEuPathDB" id="TriTrypDB:LdCL_190010300"/>
<evidence type="ECO:0000313" key="3">
    <source>
        <dbReference type="Proteomes" id="UP000318821"/>
    </source>
</evidence>
<dbReference type="Proteomes" id="UP000318821">
    <property type="component" value="Unassembled WGS sequence"/>
</dbReference>
<feature type="region of interest" description="Disordered" evidence="1">
    <location>
        <begin position="218"/>
        <end position="256"/>
    </location>
</feature>
<dbReference type="InterPro" id="IPR032675">
    <property type="entry name" value="LRR_dom_sf"/>
</dbReference>
<dbReference type="Gene3D" id="3.80.10.10">
    <property type="entry name" value="Ribonuclease Inhibitor"/>
    <property type="match status" value="1"/>
</dbReference>
<dbReference type="SUPFAM" id="SSF52058">
    <property type="entry name" value="L domain-like"/>
    <property type="match status" value="1"/>
</dbReference>
<feature type="compositionally biased region" description="Polar residues" evidence="1">
    <location>
        <begin position="758"/>
        <end position="769"/>
    </location>
</feature>
<organism evidence="2 3">
    <name type="scientific">Leishmania donovani</name>
    <dbReference type="NCBI Taxonomy" id="5661"/>
    <lineage>
        <taxon>Eukaryota</taxon>
        <taxon>Discoba</taxon>
        <taxon>Euglenozoa</taxon>
        <taxon>Kinetoplastea</taxon>
        <taxon>Metakinetoplastina</taxon>
        <taxon>Trypanosomatida</taxon>
        <taxon>Trypanosomatidae</taxon>
        <taxon>Leishmaniinae</taxon>
        <taxon>Leishmania</taxon>
    </lineage>
</organism>
<name>A0A504X1G6_LEIDO</name>
<dbReference type="AlphaFoldDB" id="A0A504X1G6"/>
<evidence type="ECO:0000313" key="2">
    <source>
        <dbReference type="EMBL" id="TPP41828.1"/>
    </source>
</evidence>
<evidence type="ECO:0008006" key="4">
    <source>
        <dbReference type="Google" id="ProtNLM"/>
    </source>
</evidence>
<sequence length="903" mass="94460">MDFMPAEHTTPPSSAPRLPGGARSGLTPAYLGALRGVSSPPPQRPRLFARASVGRGSPPPPARLAAISLSTPCVPLPKRSPSESVPRSSVCDSFNREERGLPGAWSIACGKPAGARPPLAVSLSAYEGLLPRVGDGIFGTCVADLNSAPSSARVEPLLSCKMGPAGALHTHAANGYNSVASEGTAADDSISSAAGVTELLSAAESTAAVPLMHSIGRTKRHRMASSADTQHSLASSTLPPPRCHRTSGHGSVDAESAPQRDVCFGASMTGALPSSEGLYLSDGHDEDADGAPRRCGSGSNSSRGEVSYRASSIRASVAGVPGKLDMITPQAGQRAFDDSAAGAQCLVIEDSVDTDAVVTPAQLQQMKAEAAGGGVHRRTSDELSTLYESRLVTADVLRDWTGWEDLDLVLTAQLRVDADAMIGVDQIGAQLSSLSSLKLNGSRICRVRQLGTGFHALKYLWLNSCHVTDLCGIAACCPSLVELYVPFNRVRDATPVMALSATLEVLDVEGNLLDDATDLGAVLASLRGVRALSILGNPLTCEYQARVRDAYRDLLVEGGRRACANTAASGDVLSPVPPPSEYKPFSHVLAAWVRLLMPQLETLNDAAIDVSITSSCASFPLHGSSSEEASRRLAMPVSTHVDPLDDALAEELRLVEECVRDADAFDALLAALDEANRHVYTRPSTSCSGAQPRLAPRTAMGAARPFTSRWSRAPVRLGSCGGSTTDASVLTTGAVLAGNATASLRRRLAASSMSFNDAAQDDPSATNGSAADPAGCKGTSVQRSGICEKDSGYCASVTATSAIDLDEDARIAALLADDSEEEEWEHFKASLLRSKSTSAASMPRLGDPMSTSAAAAASYHQLLYTQNEEAAATASTVQADGFEKELRTELTRLRMRIAKESRE</sequence>
<dbReference type="VEuPathDB" id="TriTrypDB:LDHU3_19.0590"/>
<proteinExistence type="predicted"/>
<feature type="region of interest" description="Disordered" evidence="1">
    <location>
        <begin position="1"/>
        <end position="60"/>
    </location>
</feature>